<sequence length="1275" mass="144972">MEVASSIRDLANTRVLVVPIGNVSKALIEQSIRELKNYAVVRLSFSQRWRSHSEALPPTRNNSQEKASGEETAVYRLEFQLCSQENDGIIQLPSSEWETFQLSRRSWGVIGIAQVSEWNSNNQAQSAKIQQELAEVCKQLRKQQPVVMRCLVIQDERTTNRTERDLKYSERVWNQVEEEFTSLDIASVEAESVKDDLESSTSYPKEMSRNDTSIYSATGNGGDSSSEEDNSSNKASFKTSHNRSSSVSEHTLANVSTSSVSTMTSGGGGESSSTIPLKYLNRRELVDSNLKNWLSPWLISFATDIHQAMDFWLRRMMTSADLIVSPMDADKAAEKFSKLVRRRASRLDKYFGDFHLMNGNYHKSFMKYSACAAAARANSDWLWLAGAIEGTCACAILLGRDFTTLSGIANVVEVQPENRDLISQVIQRYDEVCKLYRKKRAFFMEMFACLRLANFLSETGRHSEHLLWLQNSSEVLEKMPNRYPNGVVEDKRIRLLGLIGYAYLQAGCWRKASFYFWREAVGLRRQGDSLAAIAIIQHVIRLFGMKGSPMLDDQEIAGWNSYSLATKESTLSSDDDDHQTIQKDGICKDLMIWPCLIRLALLETASSSRASGHSSVCLWSCLKALEISKYISPWDEMSKVSTEDAKIIAWMLRYSIISSLLRNLVDISLIFRVYQRQGLTKNTRCQTILQRYESQNPSTNLRASPSPSPRKMLSSNPFIYSPFMNNPENNSYSEADVSDTSPYVIYIEKGEEYKFVLELYNELKSVIPLEILDILTCIVDEESRALSDERNSDTFSIHSLPFLLSQGEQRIPISLKAEKAGHFCIVGFLGRLWNRICIDLLLDESQFVFMEIFSPFPTIETNMFLSSVHFDKWNQDTTSSWRPLQNNGVFWDGERVNLDIGLKISQLHTVQSVEWKLELQQIGTNGSLEYEEKEMNHCLLQIASELTNFENDSFERTVRQSCRCLLSSVSISPQNFIDNQSFPCTLELHCQSIHQRETQKMQCFTYSWMMKPSLVLSFIGLTKVEDATLLETEHLCYQVVLELENWIGAPINLDIASPTERHVTGVHLEPDECQRICFVLSAKLLSMLKQVAKESNGNDSFSNKAIGIFTSQLECHWECPLTQKSGKTPLRISSRLSACLDADLILSRAKIEFFSTQVEQNSNFFKVPCYVPVEIEIHVTNCWWQPFPEDLCLSLKMEQAVCDTWTNVMFHGVYGAGQWEDVECGNISPGEKVVHSLQVEFVSCGSYYLVAYLASSSNPWKTLRTKTLFLVQHVE</sequence>
<dbReference type="Pfam" id="PF08626">
    <property type="entry name" value="TRAPPC9-Trs120"/>
    <property type="match status" value="1"/>
</dbReference>
<proteinExistence type="predicted"/>
<organism evidence="3 4">
    <name type="scientific">Galdieria sulphuraria</name>
    <name type="common">Red alga</name>
    <dbReference type="NCBI Taxonomy" id="130081"/>
    <lineage>
        <taxon>Eukaryota</taxon>
        <taxon>Rhodophyta</taxon>
        <taxon>Bangiophyceae</taxon>
        <taxon>Galdieriales</taxon>
        <taxon>Galdieriaceae</taxon>
        <taxon>Galdieria</taxon>
    </lineage>
</organism>
<dbReference type="PANTHER" id="PTHR21512:SF5">
    <property type="entry name" value="TRAFFICKING PROTEIN PARTICLE COMPLEX SUBUNIT 9"/>
    <property type="match status" value="1"/>
</dbReference>
<evidence type="ECO:0000256" key="1">
    <source>
        <dbReference type="SAM" id="MobiDB-lite"/>
    </source>
</evidence>
<dbReference type="EMBL" id="KB454523">
    <property type="protein sequence ID" value="EME28169.1"/>
    <property type="molecule type" value="Genomic_DNA"/>
</dbReference>
<protein>
    <recommendedName>
        <fullName evidence="2">Trs120/TRAPPC9 N-terminal domain-containing protein</fullName>
    </recommendedName>
</protein>
<evidence type="ECO:0000313" key="3">
    <source>
        <dbReference type="EMBL" id="EME28169.1"/>
    </source>
</evidence>
<dbReference type="KEGG" id="gsl:Gasu_43350"/>
<evidence type="ECO:0000313" key="4">
    <source>
        <dbReference type="Proteomes" id="UP000030680"/>
    </source>
</evidence>
<dbReference type="AlphaFoldDB" id="M2XXK2"/>
<dbReference type="GeneID" id="17087030"/>
<dbReference type="OrthoDB" id="27962at2759"/>
<feature type="compositionally biased region" description="Polar residues" evidence="1">
    <location>
        <begin position="234"/>
        <end position="255"/>
    </location>
</feature>
<name>M2XXK2_GALSU</name>
<accession>M2XXK2</accession>
<feature type="region of interest" description="Disordered" evidence="1">
    <location>
        <begin position="191"/>
        <end position="274"/>
    </location>
</feature>
<evidence type="ECO:0000259" key="2">
    <source>
        <dbReference type="Pfam" id="PF08626"/>
    </source>
</evidence>
<gene>
    <name evidence="3" type="ORF">Gasu_43350</name>
</gene>
<dbReference type="RefSeq" id="XP_005704689.1">
    <property type="nucleotide sequence ID" value="XM_005704632.1"/>
</dbReference>
<dbReference type="GO" id="GO:0005802">
    <property type="term" value="C:trans-Golgi network"/>
    <property type="evidence" value="ECO:0007669"/>
    <property type="project" value="TreeGrafter"/>
</dbReference>
<dbReference type="InterPro" id="IPR058563">
    <property type="entry name" value="Trs120_TRAPPC9_N"/>
</dbReference>
<dbReference type="Gramene" id="EME28169">
    <property type="protein sequence ID" value="EME28169"/>
    <property type="gene ID" value="Gasu_43350"/>
</dbReference>
<dbReference type="eggNOG" id="KOG1953">
    <property type="taxonomic scope" value="Eukaryota"/>
</dbReference>
<feature type="domain" description="Trs120/TRAPPC9 N-terminal" evidence="2">
    <location>
        <begin position="11"/>
        <end position="399"/>
    </location>
</feature>
<dbReference type="PANTHER" id="PTHR21512">
    <property type="entry name" value="TRAFFICKING PROTEIN PARTICLE COMPLEX SUBUNIT 9"/>
    <property type="match status" value="1"/>
</dbReference>
<dbReference type="Proteomes" id="UP000030680">
    <property type="component" value="Unassembled WGS sequence"/>
</dbReference>
<reference evidence="4" key="1">
    <citation type="journal article" date="2013" name="Science">
        <title>Gene transfer from bacteria and archaea facilitated evolution of an extremophilic eukaryote.</title>
        <authorList>
            <person name="Schonknecht G."/>
            <person name="Chen W.H."/>
            <person name="Ternes C.M."/>
            <person name="Barbier G.G."/>
            <person name="Shrestha R.P."/>
            <person name="Stanke M."/>
            <person name="Brautigam A."/>
            <person name="Baker B.J."/>
            <person name="Banfield J.F."/>
            <person name="Garavito R.M."/>
            <person name="Carr K."/>
            <person name="Wilkerson C."/>
            <person name="Rensing S.A."/>
            <person name="Gagneul D."/>
            <person name="Dickenson N.E."/>
            <person name="Oesterhelt C."/>
            <person name="Lercher M.J."/>
            <person name="Weber A.P."/>
        </authorList>
    </citation>
    <scope>NUCLEOTIDE SEQUENCE [LARGE SCALE GENOMIC DNA]</scope>
    <source>
        <strain evidence="4">074W</strain>
    </source>
</reference>
<keyword evidence="4" id="KW-1185">Reference proteome</keyword>
<dbReference type="InterPro" id="IPR013935">
    <property type="entry name" value="Trs120_TRAPPC9"/>
</dbReference>
<dbReference type="STRING" id="130081.M2XXK2"/>